<evidence type="ECO:0000313" key="3">
    <source>
        <dbReference type="EMBL" id="GAA1983446.1"/>
    </source>
</evidence>
<name>A0ABN2SAS0_9MICO</name>
<evidence type="ECO:0000256" key="2">
    <source>
        <dbReference type="SAM" id="Phobius"/>
    </source>
</evidence>
<dbReference type="Proteomes" id="UP001500013">
    <property type="component" value="Unassembled WGS sequence"/>
</dbReference>
<organism evidence="3 4">
    <name type="scientific">Terrabacter lapilli</name>
    <dbReference type="NCBI Taxonomy" id="436231"/>
    <lineage>
        <taxon>Bacteria</taxon>
        <taxon>Bacillati</taxon>
        <taxon>Actinomycetota</taxon>
        <taxon>Actinomycetes</taxon>
        <taxon>Micrococcales</taxon>
        <taxon>Intrasporangiaceae</taxon>
        <taxon>Terrabacter</taxon>
    </lineage>
</organism>
<sequence length="242" mass="26510">MLRTIPTGHGWADGMRGRPDGGRARPARHLVRVARRHKRRTDRGFALREQSGARRIGSAGSDATVAEPRHGAAHFPIFVVREWAARFYEQDRLRRETVWWQLVWPFAVALVLAVGAAAVALRWRPHGPDAAFGSALLLSAAAIGMTIGGLLRLRALQVRRAAARAHPATVEELPRSARAAVLDSPRLRFRRPEDGASFAALRDEVAAAAPVGQFAAAVLVWALVMQDSGEGTLEDWVRGRHL</sequence>
<comment type="caution">
    <text evidence="3">The sequence shown here is derived from an EMBL/GenBank/DDBJ whole genome shotgun (WGS) entry which is preliminary data.</text>
</comment>
<proteinExistence type="predicted"/>
<accession>A0ABN2SAS0</accession>
<dbReference type="EMBL" id="BAAAPU010000007">
    <property type="protein sequence ID" value="GAA1983446.1"/>
    <property type="molecule type" value="Genomic_DNA"/>
</dbReference>
<feature type="transmembrane region" description="Helical" evidence="2">
    <location>
        <begin position="130"/>
        <end position="151"/>
    </location>
</feature>
<protein>
    <recommendedName>
        <fullName evidence="5">DUF3093 family protein</fullName>
    </recommendedName>
</protein>
<gene>
    <name evidence="3" type="ORF">GCM10009817_26070</name>
</gene>
<keyword evidence="2" id="KW-1133">Transmembrane helix</keyword>
<evidence type="ECO:0008006" key="5">
    <source>
        <dbReference type="Google" id="ProtNLM"/>
    </source>
</evidence>
<keyword evidence="2" id="KW-0472">Membrane</keyword>
<keyword evidence="4" id="KW-1185">Reference proteome</keyword>
<feature type="region of interest" description="Disordered" evidence="1">
    <location>
        <begin position="1"/>
        <end position="24"/>
    </location>
</feature>
<reference evidence="3 4" key="1">
    <citation type="journal article" date="2019" name="Int. J. Syst. Evol. Microbiol.">
        <title>The Global Catalogue of Microorganisms (GCM) 10K type strain sequencing project: providing services to taxonomists for standard genome sequencing and annotation.</title>
        <authorList>
            <consortium name="The Broad Institute Genomics Platform"/>
            <consortium name="The Broad Institute Genome Sequencing Center for Infectious Disease"/>
            <person name="Wu L."/>
            <person name="Ma J."/>
        </authorList>
    </citation>
    <scope>NUCLEOTIDE SEQUENCE [LARGE SCALE GENOMIC DNA]</scope>
    <source>
        <strain evidence="3 4">JCM 15628</strain>
    </source>
</reference>
<feature type="transmembrane region" description="Helical" evidence="2">
    <location>
        <begin position="102"/>
        <end position="124"/>
    </location>
</feature>
<evidence type="ECO:0000256" key="1">
    <source>
        <dbReference type="SAM" id="MobiDB-lite"/>
    </source>
</evidence>
<keyword evidence="2" id="KW-0812">Transmembrane</keyword>
<evidence type="ECO:0000313" key="4">
    <source>
        <dbReference type="Proteomes" id="UP001500013"/>
    </source>
</evidence>